<dbReference type="GO" id="GO:0005737">
    <property type="term" value="C:cytoplasm"/>
    <property type="evidence" value="ECO:0007669"/>
    <property type="project" value="TreeGrafter"/>
</dbReference>
<dbReference type="InterPro" id="IPR011993">
    <property type="entry name" value="PH-like_dom_sf"/>
</dbReference>
<evidence type="ECO:0000313" key="3">
    <source>
        <dbReference type="EMBL" id="RTG87041.1"/>
    </source>
</evidence>
<accession>A0A430QH75</accession>
<name>A0A430QH75_SCHBO</name>
<protein>
    <recommendedName>
        <fullName evidence="2">PID domain-containing protein</fullName>
    </recommendedName>
</protein>
<dbReference type="InterPro" id="IPR039576">
    <property type="entry name" value="APBB1/2/3"/>
</dbReference>
<sequence length="225" mass="26341">MPTLNEPHRKLKCLYAGYICIESKLGMRTMNQAIQTVLKNVHPNQWLPVYVSISPSTVNFYYQKHIVVNLRVCSVPFFGIYNKDEKICGIIQHTADNLFLCHVLTCPTNAMELCKTLKAACELRYQQCVDSRMFNTHKPSNNSLDESKTRLVEHSDKQIKNEQILHMNIISQMEKVKCGLFRRIYQQKNWVKFNLLPYSSDVSLSDKPKFYDEYNKETTDFHHLL</sequence>
<dbReference type="PANTHER" id="PTHR14058:SF8">
    <property type="entry name" value="PROTEIN FE65 HOMOLOG"/>
    <property type="match status" value="1"/>
</dbReference>
<gene>
    <name evidence="3" type="ORF">DC041_0002516</name>
</gene>
<dbReference type="PANTHER" id="PTHR14058">
    <property type="entry name" value="AMYLOID BETA A4 PRECURSOR PROTEIN-BINDING FAMILY B"/>
    <property type="match status" value="1"/>
</dbReference>
<keyword evidence="1" id="KW-0677">Repeat</keyword>
<feature type="domain" description="PID" evidence="2">
    <location>
        <begin position="62"/>
        <end position="129"/>
    </location>
</feature>
<dbReference type="EMBL" id="QMKO01001727">
    <property type="protein sequence ID" value="RTG87041.1"/>
    <property type="molecule type" value="Genomic_DNA"/>
</dbReference>
<dbReference type="InterPro" id="IPR006020">
    <property type="entry name" value="PTB/PI_dom"/>
</dbReference>
<dbReference type="GO" id="GO:0001540">
    <property type="term" value="F:amyloid-beta binding"/>
    <property type="evidence" value="ECO:0007669"/>
    <property type="project" value="InterPro"/>
</dbReference>
<dbReference type="SUPFAM" id="SSF50729">
    <property type="entry name" value="PH domain-like"/>
    <property type="match status" value="1"/>
</dbReference>
<evidence type="ECO:0000259" key="2">
    <source>
        <dbReference type="Pfam" id="PF00640"/>
    </source>
</evidence>
<keyword evidence="4" id="KW-1185">Reference proteome</keyword>
<proteinExistence type="predicted"/>
<comment type="caution">
    <text evidence="3">The sequence shown here is derived from an EMBL/GenBank/DDBJ whole genome shotgun (WGS) entry which is preliminary data.</text>
</comment>
<dbReference type="GO" id="GO:0005634">
    <property type="term" value="C:nucleus"/>
    <property type="evidence" value="ECO:0007669"/>
    <property type="project" value="TreeGrafter"/>
</dbReference>
<evidence type="ECO:0000313" key="4">
    <source>
        <dbReference type="Proteomes" id="UP000290809"/>
    </source>
</evidence>
<dbReference type="Pfam" id="PF00640">
    <property type="entry name" value="PID"/>
    <property type="match status" value="1"/>
</dbReference>
<evidence type="ECO:0000256" key="1">
    <source>
        <dbReference type="ARBA" id="ARBA00022737"/>
    </source>
</evidence>
<dbReference type="Proteomes" id="UP000290809">
    <property type="component" value="Unassembled WGS sequence"/>
</dbReference>
<dbReference type="CDD" id="cd01271">
    <property type="entry name" value="PTB2_Fe65"/>
    <property type="match status" value="1"/>
</dbReference>
<dbReference type="STRING" id="6184.A0A430QH75"/>
<dbReference type="GO" id="GO:0006355">
    <property type="term" value="P:regulation of DNA-templated transcription"/>
    <property type="evidence" value="ECO:0007669"/>
    <property type="project" value="TreeGrafter"/>
</dbReference>
<dbReference type="AlphaFoldDB" id="A0A430QH75"/>
<organism evidence="3 4">
    <name type="scientific">Schistosoma bovis</name>
    <name type="common">Blood fluke</name>
    <dbReference type="NCBI Taxonomy" id="6184"/>
    <lineage>
        <taxon>Eukaryota</taxon>
        <taxon>Metazoa</taxon>
        <taxon>Spiralia</taxon>
        <taxon>Lophotrochozoa</taxon>
        <taxon>Platyhelminthes</taxon>
        <taxon>Trematoda</taxon>
        <taxon>Digenea</taxon>
        <taxon>Strigeidida</taxon>
        <taxon>Schistosomatoidea</taxon>
        <taxon>Schistosomatidae</taxon>
        <taxon>Schistosoma</taxon>
    </lineage>
</organism>
<reference evidence="3 4" key="1">
    <citation type="journal article" date="2019" name="PLoS Pathog.">
        <title>Genome sequence of the bovine parasite Schistosoma bovis Tanzania.</title>
        <authorList>
            <person name="Oey H."/>
            <person name="Zakrzewski M."/>
            <person name="Gobert G."/>
            <person name="Gravermann K."/>
            <person name="Stoye J."/>
            <person name="Jones M."/>
            <person name="Mcmanus D."/>
            <person name="Krause L."/>
        </authorList>
    </citation>
    <scope>NUCLEOTIDE SEQUENCE [LARGE SCALE GENOMIC DNA]</scope>
    <source>
        <strain evidence="3 4">TAN1997</strain>
    </source>
</reference>
<dbReference type="Gene3D" id="2.30.29.30">
    <property type="entry name" value="Pleckstrin-homology domain (PH domain)/Phosphotyrosine-binding domain (PTB)"/>
    <property type="match status" value="1"/>
</dbReference>